<dbReference type="STRING" id="578458.D8QMG9"/>
<protein>
    <submittedName>
        <fullName evidence="2">Uncharacterized protein</fullName>
    </submittedName>
</protein>
<sequence length="484" mass="51044">MAKPTLLQSLLNRPSQSYSFPPDRDYHVVKRDILRTVAPTSGSQLGTRPIDSKLPAPQEKEGVADASSAAISSWADIPITTTTFAAPISIQHTELSREDNTSSGSSDSSANSSDKESDSDQDCFYTPNASPRVSLANSTIAISRPNSLRIPSDTSLKPDHSHSISSSSTSSLSSTNASGDGNSLFSEPLTESTLPTSVMSSDVPPKRSRVNTAPAAAAAKPRPAKRRQSGSYTAEDWEQEAQAQARRPPAPPAVAAPLPRKPGQIAKTMTRANPSLMMNMAVLMEEDEEAQAVMTPPLSRVLVTAAAARTRTASAPRSGSSSSGSSRSANVRRRRSRSLGYSDSRSPLARVVASESVSTTHEPVDVHAEPYAPQLPSSGTPGYTSLTLPRAPMSAGMVLGSAHAKGKNRLSVFSAIDIISGADGHVDLTRSGTAQTTMATAEVVRGLGGAASRNPLKRMFSSRRREAREGRQTALGFTSVTPRP</sequence>
<dbReference type="EMBL" id="GL377332">
    <property type="protein sequence ID" value="EFI90956.1"/>
    <property type="molecule type" value="Genomic_DNA"/>
</dbReference>
<reference evidence="2 3" key="1">
    <citation type="journal article" date="2010" name="Nat. Biotechnol.">
        <title>Genome sequence of the model mushroom Schizophyllum commune.</title>
        <authorList>
            <person name="Ohm R.A."/>
            <person name="de Jong J.F."/>
            <person name="Lugones L.G."/>
            <person name="Aerts A."/>
            <person name="Kothe E."/>
            <person name="Stajich J.E."/>
            <person name="de Vries R.P."/>
            <person name="Record E."/>
            <person name="Levasseur A."/>
            <person name="Baker S.E."/>
            <person name="Bartholomew K.A."/>
            <person name="Coutinho P.M."/>
            <person name="Erdmann S."/>
            <person name="Fowler T.J."/>
            <person name="Gathman A.C."/>
            <person name="Lombard V."/>
            <person name="Henrissat B."/>
            <person name="Knabe N."/>
            <person name="Kuees U."/>
            <person name="Lilly W.W."/>
            <person name="Lindquist E."/>
            <person name="Lucas S."/>
            <person name="Magnuson J.K."/>
            <person name="Piumi F."/>
            <person name="Raudaskoski M."/>
            <person name="Salamov A."/>
            <person name="Schmutz J."/>
            <person name="Schwarze F.W.M.R."/>
            <person name="vanKuyk P.A."/>
            <person name="Horton J.S."/>
            <person name="Grigoriev I.V."/>
            <person name="Woesten H.A.B."/>
        </authorList>
    </citation>
    <scope>NUCLEOTIDE SEQUENCE [LARGE SCALE GENOMIC DNA]</scope>
    <source>
        <strain evidence="3">H4-8 / FGSC 9210</strain>
    </source>
</reference>
<gene>
    <name evidence="2" type="ORF">SCHCODRAFT_115041</name>
</gene>
<feature type="region of interest" description="Disordered" evidence="1">
    <location>
        <begin position="37"/>
        <end position="67"/>
    </location>
</feature>
<feature type="region of interest" description="Disordered" evidence="1">
    <location>
        <begin position="309"/>
        <end position="362"/>
    </location>
</feature>
<keyword evidence="3" id="KW-1185">Reference proteome</keyword>
<feature type="region of interest" description="Disordered" evidence="1">
    <location>
        <begin position="92"/>
        <end position="130"/>
    </location>
</feature>
<feature type="compositionally biased region" description="Low complexity" evidence="1">
    <location>
        <begin position="101"/>
        <end position="112"/>
    </location>
</feature>
<dbReference type="Proteomes" id="UP000007431">
    <property type="component" value="Unassembled WGS sequence"/>
</dbReference>
<feature type="compositionally biased region" description="Polar residues" evidence="1">
    <location>
        <begin position="179"/>
        <end position="200"/>
    </location>
</feature>
<evidence type="ECO:0000256" key="1">
    <source>
        <dbReference type="SAM" id="MobiDB-lite"/>
    </source>
</evidence>
<name>D8QMG9_SCHCM</name>
<feature type="compositionally biased region" description="Low complexity" evidence="1">
    <location>
        <begin position="309"/>
        <end position="329"/>
    </location>
</feature>
<evidence type="ECO:0000313" key="3">
    <source>
        <dbReference type="Proteomes" id="UP000007431"/>
    </source>
</evidence>
<evidence type="ECO:0000313" key="2">
    <source>
        <dbReference type="EMBL" id="EFI90956.1"/>
    </source>
</evidence>
<feature type="compositionally biased region" description="Low complexity" evidence="1">
    <location>
        <begin position="163"/>
        <end position="178"/>
    </location>
</feature>
<feature type="non-terminal residue" evidence="2">
    <location>
        <position position="484"/>
    </location>
</feature>
<dbReference type="InParanoid" id="D8QMG9"/>
<feature type="compositionally biased region" description="Polar residues" evidence="1">
    <location>
        <begin position="475"/>
        <end position="484"/>
    </location>
</feature>
<organism evidence="3">
    <name type="scientific">Schizophyllum commune (strain H4-8 / FGSC 9210)</name>
    <name type="common">Split gill fungus</name>
    <dbReference type="NCBI Taxonomy" id="578458"/>
    <lineage>
        <taxon>Eukaryota</taxon>
        <taxon>Fungi</taxon>
        <taxon>Dikarya</taxon>
        <taxon>Basidiomycota</taxon>
        <taxon>Agaricomycotina</taxon>
        <taxon>Agaricomycetes</taxon>
        <taxon>Agaricomycetidae</taxon>
        <taxon>Agaricales</taxon>
        <taxon>Schizophyllaceae</taxon>
        <taxon>Schizophyllum</taxon>
    </lineage>
</organism>
<dbReference type="HOGENOM" id="CLU_564004_0_0_1"/>
<dbReference type="AlphaFoldDB" id="D8QMG9"/>
<proteinExistence type="predicted"/>
<feature type="region of interest" description="Disordered" evidence="1">
    <location>
        <begin position="146"/>
        <end position="265"/>
    </location>
</feature>
<accession>D8QMG9</accession>
<feature type="region of interest" description="Disordered" evidence="1">
    <location>
        <begin position="462"/>
        <end position="484"/>
    </location>
</feature>